<evidence type="ECO:0000313" key="3">
    <source>
        <dbReference type="EMBL" id="SLN21463.1"/>
    </source>
</evidence>
<accession>A0A1Y5RPR0</accession>
<dbReference type="GO" id="GO:0016020">
    <property type="term" value="C:membrane"/>
    <property type="evidence" value="ECO:0007669"/>
    <property type="project" value="InterPro"/>
</dbReference>
<keyword evidence="1" id="KW-0472">Membrane</keyword>
<dbReference type="SUPFAM" id="SSF103481">
    <property type="entry name" value="Multidrug resistance efflux transporter EmrE"/>
    <property type="match status" value="2"/>
</dbReference>
<feature type="transmembrane region" description="Helical" evidence="1">
    <location>
        <begin position="214"/>
        <end position="232"/>
    </location>
</feature>
<keyword evidence="4" id="KW-1185">Reference proteome</keyword>
<organism evidence="3 4">
    <name type="scientific">Falsiruegeria litorea R37</name>
    <dbReference type="NCBI Taxonomy" id="1200284"/>
    <lineage>
        <taxon>Bacteria</taxon>
        <taxon>Pseudomonadati</taxon>
        <taxon>Pseudomonadota</taxon>
        <taxon>Alphaproteobacteria</taxon>
        <taxon>Rhodobacterales</taxon>
        <taxon>Roseobacteraceae</taxon>
        <taxon>Falsiruegeria</taxon>
    </lineage>
</organism>
<gene>
    <name evidence="3" type="ORF">TRL7639_00580</name>
</gene>
<dbReference type="InterPro" id="IPR037185">
    <property type="entry name" value="EmrE-like"/>
</dbReference>
<feature type="domain" description="EamA" evidence="2">
    <location>
        <begin position="16"/>
        <end position="148"/>
    </location>
</feature>
<feature type="transmembrane region" description="Helical" evidence="1">
    <location>
        <begin position="183"/>
        <end position="202"/>
    </location>
</feature>
<keyword evidence="1" id="KW-1133">Transmembrane helix</keyword>
<feature type="domain" description="EamA" evidence="2">
    <location>
        <begin position="158"/>
        <end position="283"/>
    </location>
</feature>
<name>A0A1Y5RPR0_9RHOB</name>
<dbReference type="RefSeq" id="WP_085794282.1">
    <property type="nucleotide sequence ID" value="NZ_FWFO01000001.1"/>
</dbReference>
<feature type="transmembrane region" description="Helical" evidence="1">
    <location>
        <begin position="76"/>
        <end position="98"/>
    </location>
</feature>
<dbReference type="InterPro" id="IPR000620">
    <property type="entry name" value="EamA_dom"/>
</dbReference>
<reference evidence="3 4" key="1">
    <citation type="submission" date="2017-03" db="EMBL/GenBank/DDBJ databases">
        <authorList>
            <person name="Afonso C.L."/>
            <person name="Miller P.J."/>
            <person name="Scott M.A."/>
            <person name="Spackman E."/>
            <person name="Goraichik I."/>
            <person name="Dimitrov K.M."/>
            <person name="Suarez D.L."/>
            <person name="Swayne D.E."/>
        </authorList>
    </citation>
    <scope>NUCLEOTIDE SEQUENCE [LARGE SCALE GENOMIC DNA]</scope>
    <source>
        <strain evidence="3 4">CECT 7639</strain>
    </source>
</reference>
<evidence type="ECO:0000259" key="2">
    <source>
        <dbReference type="Pfam" id="PF00892"/>
    </source>
</evidence>
<feature type="transmembrane region" description="Helical" evidence="1">
    <location>
        <begin position="157"/>
        <end position="176"/>
    </location>
</feature>
<dbReference type="Proteomes" id="UP000193077">
    <property type="component" value="Unassembled WGS sequence"/>
</dbReference>
<feature type="transmembrane region" description="Helical" evidence="1">
    <location>
        <begin position="244"/>
        <end position="263"/>
    </location>
</feature>
<feature type="transmembrane region" description="Helical" evidence="1">
    <location>
        <begin position="104"/>
        <end position="125"/>
    </location>
</feature>
<evidence type="ECO:0000256" key="1">
    <source>
        <dbReference type="SAM" id="Phobius"/>
    </source>
</evidence>
<protein>
    <submittedName>
        <fullName evidence="3">EamA-like transporter family protein</fullName>
    </submittedName>
</protein>
<dbReference type="Gene3D" id="1.10.3730.20">
    <property type="match status" value="1"/>
</dbReference>
<evidence type="ECO:0000313" key="4">
    <source>
        <dbReference type="Proteomes" id="UP000193077"/>
    </source>
</evidence>
<feature type="transmembrane region" description="Helical" evidence="1">
    <location>
        <begin position="269"/>
        <end position="290"/>
    </location>
</feature>
<feature type="transmembrane region" description="Helical" evidence="1">
    <location>
        <begin position="132"/>
        <end position="151"/>
    </location>
</feature>
<dbReference type="PANTHER" id="PTHR22911">
    <property type="entry name" value="ACYL-MALONYL CONDENSING ENZYME-RELATED"/>
    <property type="match status" value="1"/>
</dbReference>
<dbReference type="EMBL" id="FWFO01000001">
    <property type="protein sequence ID" value="SLN21463.1"/>
    <property type="molecule type" value="Genomic_DNA"/>
</dbReference>
<proteinExistence type="predicted"/>
<dbReference type="Pfam" id="PF00892">
    <property type="entry name" value="EamA"/>
    <property type="match status" value="2"/>
</dbReference>
<feature type="transmembrane region" description="Helical" evidence="1">
    <location>
        <begin position="15"/>
        <end position="35"/>
    </location>
</feature>
<sequence>MTDTSHTNTPHTLRLKGIGIALIGAALMSLDPVFIRFSGVDELETSFLFGLFTAISMATVIQLSDKRGVIQVLRHSGWPLLGAGLLMLGSASGLVFAIKNTSIANTFLILSATPAIAAIFSWVFLREVASRQTLLAIAGVIAGIAIVVSGSTGSGNWVGDLLAVFAVSCLALMMTLLRKFPDVSRMGAVGTGGFLLAATMFFVTEPSQFSTDTWLIMGAMGLLTAPFGRVLSMVATRYATATEVSMTLMLETVLAPIWAYIFFTEVPAVASLAGGAVILITIAAYTLHLAKADS</sequence>
<dbReference type="OrthoDB" id="8690132at2"/>
<dbReference type="AlphaFoldDB" id="A0A1Y5RPR0"/>
<keyword evidence="1" id="KW-0812">Transmembrane</keyword>
<feature type="transmembrane region" description="Helical" evidence="1">
    <location>
        <begin position="47"/>
        <end position="64"/>
    </location>
</feature>